<proteinExistence type="predicted"/>
<keyword evidence="3" id="KW-1185">Reference proteome</keyword>
<gene>
    <name evidence="2" type="ORF">LIER_15536</name>
</gene>
<feature type="region of interest" description="Disordered" evidence="1">
    <location>
        <begin position="59"/>
        <end position="106"/>
    </location>
</feature>
<name>A0AAV3Q7X6_LITER</name>
<comment type="caution">
    <text evidence="2">The sequence shown here is derived from an EMBL/GenBank/DDBJ whole genome shotgun (WGS) entry which is preliminary data.</text>
</comment>
<accession>A0AAV3Q7X6</accession>
<evidence type="ECO:0000256" key="1">
    <source>
        <dbReference type="SAM" id="MobiDB-lite"/>
    </source>
</evidence>
<evidence type="ECO:0000313" key="3">
    <source>
        <dbReference type="Proteomes" id="UP001454036"/>
    </source>
</evidence>
<dbReference type="Proteomes" id="UP001454036">
    <property type="component" value="Unassembled WGS sequence"/>
</dbReference>
<organism evidence="2 3">
    <name type="scientific">Lithospermum erythrorhizon</name>
    <name type="common">Purple gromwell</name>
    <name type="synonym">Lithospermum officinale var. erythrorhizon</name>
    <dbReference type="NCBI Taxonomy" id="34254"/>
    <lineage>
        <taxon>Eukaryota</taxon>
        <taxon>Viridiplantae</taxon>
        <taxon>Streptophyta</taxon>
        <taxon>Embryophyta</taxon>
        <taxon>Tracheophyta</taxon>
        <taxon>Spermatophyta</taxon>
        <taxon>Magnoliopsida</taxon>
        <taxon>eudicotyledons</taxon>
        <taxon>Gunneridae</taxon>
        <taxon>Pentapetalae</taxon>
        <taxon>asterids</taxon>
        <taxon>lamiids</taxon>
        <taxon>Boraginales</taxon>
        <taxon>Boraginaceae</taxon>
        <taxon>Boraginoideae</taxon>
        <taxon>Lithospermeae</taxon>
        <taxon>Lithospermum</taxon>
    </lineage>
</organism>
<dbReference type="AlphaFoldDB" id="A0AAV3Q7X6"/>
<protein>
    <submittedName>
        <fullName evidence="2">Uncharacterized protein</fullName>
    </submittedName>
</protein>
<sequence length="141" mass="15771">MARRHTQKGQTPIRGGVVERTLDKDLAFEERLDENPRFEVEEFVANVLTEPPVDAASIKTPLLKRKVSRDEGPKRKPKKSKKAQSAVPVEGAEGAMVNDPGVKDSQTLKGFRDLFDDIPDDEDMGAEMKIVRPPKMVKAFE</sequence>
<evidence type="ECO:0000313" key="2">
    <source>
        <dbReference type="EMBL" id="GAA0158538.1"/>
    </source>
</evidence>
<dbReference type="EMBL" id="BAABME010003371">
    <property type="protein sequence ID" value="GAA0158538.1"/>
    <property type="molecule type" value="Genomic_DNA"/>
</dbReference>
<reference evidence="2 3" key="1">
    <citation type="submission" date="2024-01" db="EMBL/GenBank/DDBJ databases">
        <title>The complete chloroplast genome sequence of Lithospermum erythrorhizon: insights into the phylogenetic relationship among Boraginaceae species and the maternal lineages of purple gromwells.</title>
        <authorList>
            <person name="Okada T."/>
            <person name="Watanabe K."/>
        </authorList>
    </citation>
    <scope>NUCLEOTIDE SEQUENCE [LARGE SCALE GENOMIC DNA]</scope>
</reference>